<protein>
    <submittedName>
        <fullName evidence="1">Uncharacterized protein</fullName>
    </submittedName>
</protein>
<organism evidence="1 2">
    <name type="scientific">Photobacterium swingsii</name>
    <dbReference type="NCBI Taxonomy" id="680026"/>
    <lineage>
        <taxon>Bacteria</taxon>
        <taxon>Pseudomonadati</taxon>
        <taxon>Pseudomonadota</taxon>
        <taxon>Gammaproteobacteria</taxon>
        <taxon>Vibrionales</taxon>
        <taxon>Vibrionaceae</taxon>
        <taxon>Photobacterium</taxon>
    </lineage>
</organism>
<proteinExistence type="predicted"/>
<comment type="caution">
    <text evidence="1">The sequence shown here is derived from an EMBL/GenBank/DDBJ whole genome shotgun (WGS) entry which is preliminary data.</text>
</comment>
<dbReference type="RefSeq" id="WP_048900378.1">
    <property type="nucleotide sequence ID" value="NZ_AP024852.1"/>
</dbReference>
<reference evidence="1 2" key="1">
    <citation type="submission" date="2018-01" db="EMBL/GenBank/DDBJ databases">
        <title>Whole genome sequencing of Histamine producing bacteria.</title>
        <authorList>
            <person name="Butler K."/>
        </authorList>
    </citation>
    <scope>NUCLEOTIDE SEQUENCE [LARGE SCALE GENOMIC DNA]</scope>
    <source>
        <strain evidence="1 2">DSM 24669</strain>
    </source>
</reference>
<evidence type="ECO:0000313" key="2">
    <source>
        <dbReference type="Proteomes" id="UP000240481"/>
    </source>
</evidence>
<dbReference type="Proteomes" id="UP000240481">
    <property type="component" value="Unassembled WGS sequence"/>
</dbReference>
<dbReference type="EMBL" id="PYLZ01000021">
    <property type="protein sequence ID" value="PSW19108.1"/>
    <property type="molecule type" value="Genomic_DNA"/>
</dbReference>
<evidence type="ECO:0000313" key="1">
    <source>
        <dbReference type="EMBL" id="PSW19108.1"/>
    </source>
</evidence>
<gene>
    <name evidence="1" type="ORF">C9I94_23850</name>
</gene>
<dbReference type="AlphaFoldDB" id="A0A0J8V8U6"/>
<accession>A0A0J8V8U6</accession>
<keyword evidence="2" id="KW-1185">Reference proteome</keyword>
<sequence length="74" mass="8096">MLLRTNNADFYLLDGRPAHCDGRLVMLLKQNELNDIIATKLTEAEALQLISEAVPFQCGVDSVVPLKGELNAAN</sequence>
<dbReference type="STRING" id="680026.AB733_20040"/>
<name>A0A0J8V8U6_9GAMM</name>